<evidence type="ECO:0000313" key="2">
    <source>
        <dbReference type="Proteomes" id="UP001142292"/>
    </source>
</evidence>
<dbReference type="GO" id="GO:0016301">
    <property type="term" value="F:kinase activity"/>
    <property type="evidence" value="ECO:0007669"/>
    <property type="project" value="UniProtKB-KW"/>
</dbReference>
<organism evidence="1 2">
    <name type="scientific">Nocardioides luteus</name>
    <dbReference type="NCBI Taxonomy" id="1844"/>
    <lineage>
        <taxon>Bacteria</taxon>
        <taxon>Bacillati</taxon>
        <taxon>Actinomycetota</taxon>
        <taxon>Actinomycetes</taxon>
        <taxon>Propionibacteriales</taxon>
        <taxon>Nocardioidaceae</taxon>
        <taxon>Nocardioides</taxon>
    </lineage>
</organism>
<keyword evidence="1" id="KW-0808">Transferase</keyword>
<sequence>MSAPADQPAADLLMIAMSRPATLGPGRLICIDGPAGSGKTTLATTLAEMTQAPVVHMDDLYAGWDGLEAGIAQFHTILPPLASGAAGSYRRYDWHRGDYAEEVLVPPAPLLVIEGVGSGAAAYDDLRTALAWVDAPADQRKERGLGRDGDTFAPHWDAWAAAEAEHFATNGTQARADIVVMT</sequence>
<keyword evidence="1" id="KW-0418">Kinase</keyword>
<reference evidence="1" key="2">
    <citation type="submission" date="2023-01" db="EMBL/GenBank/DDBJ databases">
        <authorList>
            <person name="Sun Q."/>
            <person name="Evtushenko L."/>
        </authorList>
    </citation>
    <scope>NUCLEOTIDE SEQUENCE</scope>
    <source>
        <strain evidence="1">VKM Ac-1246</strain>
    </source>
</reference>
<dbReference type="Gene3D" id="3.40.50.300">
    <property type="entry name" value="P-loop containing nucleotide triphosphate hydrolases"/>
    <property type="match status" value="1"/>
</dbReference>
<dbReference type="RefSeq" id="WP_229787607.1">
    <property type="nucleotide sequence ID" value="NZ_BMRK01000006.1"/>
</dbReference>
<dbReference type="Proteomes" id="UP001142292">
    <property type="component" value="Unassembled WGS sequence"/>
</dbReference>
<comment type="caution">
    <text evidence="1">The sequence shown here is derived from an EMBL/GenBank/DDBJ whole genome shotgun (WGS) entry which is preliminary data.</text>
</comment>
<dbReference type="InterPro" id="IPR027417">
    <property type="entry name" value="P-loop_NTPase"/>
</dbReference>
<gene>
    <name evidence="1" type="ORF">GCM10017579_38440</name>
</gene>
<dbReference type="SUPFAM" id="SSF52540">
    <property type="entry name" value="P-loop containing nucleoside triphosphate hydrolases"/>
    <property type="match status" value="1"/>
</dbReference>
<name>A0ABQ5T023_9ACTN</name>
<proteinExistence type="predicted"/>
<reference evidence="1" key="1">
    <citation type="journal article" date="2014" name="Int. J. Syst. Evol. Microbiol.">
        <title>Complete genome of a new Firmicutes species belonging to the dominant human colonic microbiota ('Ruminococcus bicirculans') reveals two chromosomes and a selective capacity to utilize plant glucans.</title>
        <authorList>
            <consortium name="NISC Comparative Sequencing Program"/>
            <person name="Wegmann U."/>
            <person name="Louis P."/>
            <person name="Goesmann A."/>
            <person name="Henrissat B."/>
            <person name="Duncan S.H."/>
            <person name="Flint H.J."/>
        </authorList>
    </citation>
    <scope>NUCLEOTIDE SEQUENCE</scope>
    <source>
        <strain evidence="1">VKM Ac-1246</strain>
    </source>
</reference>
<protein>
    <submittedName>
        <fullName evidence="1">Adenylate kinase</fullName>
    </submittedName>
</protein>
<evidence type="ECO:0000313" key="1">
    <source>
        <dbReference type="EMBL" id="GLJ69808.1"/>
    </source>
</evidence>
<keyword evidence="2" id="KW-1185">Reference proteome</keyword>
<accession>A0ABQ5T023</accession>
<dbReference type="EMBL" id="BSEL01000007">
    <property type="protein sequence ID" value="GLJ69808.1"/>
    <property type="molecule type" value="Genomic_DNA"/>
</dbReference>